<organism evidence="2 3">
    <name type="scientific">Lutibacter agarilyticus</name>
    <dbReference type="NCBI Taxonomy" id="1109740"/>
    <lineage>
        <taxon>Bacteria</taxon>
        <taxon>Pseudomonadati</taxon>
        <taxon>Bacteroidota</taxon>
        <taxon>Flavobacteriia</taxon>
        <taxon>Flavobacteriales</taxon>
        <taxon>Flavobacteriaceae</taxon>
        <taxon>Lutibacter</taxon>
    </lineage>
</organism>
<evidence type="ECO:0000313" key="3">
    <source>
        <dbReference type="Proteomes" id="UP000198384"/>
    </source>
</evidence>
<gene>
    <name evidence="2" type="ORF">SAMN06265371_106191</name>
</gene>
<dbReference type="OrthoDB" id="1448012at2"/>
<feature type="transmembrane region" description="Helical" evidence="1">
    <location>
        <begin position="33"/>
        <end position="57"/>
    </location>
</feature>
<evidence type="ECO:0000313" key="2">
    <source>
        <dbReference type="EMBL" id="SNR60365.1"/>
    </source>
</evidence>
<feature type="transmembrane region" description="Helical" evidence="1">
    <location>
        <begin position="7"/>
        <end position="27"/>
    </location>
</feature>
<keyword evidence="1" id="KW-1133">Transmembrane helix</keyword>
<keyword evidence="1" id="KW-0472">Membrane</keyword>
<protein>
    <recommendedName>
        <fullName evidence="4">Branched-chain amino acid:cation transporter, LIVCS family</fullName>
    </recommendedName>
</protein>
<accession>A0A238XN08</accession>
<dbReference type="RefSeq" id="WP_089381948.1">
    <property type="nucleotide sequence ID" value="NZ_FZNT01000006.1"/>
</dbReference>
<sequence>MINKIGIYTAIISFVLGSIFFLSFFYTDYRYQLMIPGMFFVIIAAIVNAGILLGLINKFIKEKENRNKNLISAGIILLNIPIAIIYFHFVMIEYMKNTVAF</sequence>
<dbReference type="EMBL" id="FZNT01000006">
    <property type="protein sequence ID" value="SNR60365.1"/>
    <property type="molecule type" value="Genomic_DNA"/>
</dbReference>
<keyword evidence="1" id="KW-0812">Transmembrane</keyword>
<reference evidence="2 3" key="1">
    <citation type="submission" date="2017-06" db="EMBL/GenBank/DDBJ databases">
        <authorList>
            <person name="Kim H.J."/>
            <person name="Triplett B.A."/>
        </authorList>
    </citation>
    <scope>NUCLEOTIDE SEQUENCE [LARGE SCALE GENOMIC DNA]</scope>
    <source>
        <strain evidence="2 3">DSM 29150</strain>
    </source>
</reference>
<name>A0A238XN08_9FLAO</name>
<proteinExistence type="predicted"/>
<feature type="transmembrane region" description="Helical" evidence="1">
    <location>
        <begin position="69"/>
        <end position="89"/>
    </location>
</feature>
<dbReference type="Proteomes" id="UP000198384">
    <property type="component" value="Unassembled WGS sequence"/>
</dbReference>
<keyword evidence="3" id="KW-1185">Reference proteome</keyword>
<dbReference type="AlphaFoldDB" id="A0A238XN08"/>
<evidence type="ECO:0008006" key="4">
    <source>
        <dbReference type="Google" id="ProtNLM"/>
    </source>
</evidence>
<evidence type="ECO:0000256" key="1">
    <source>
        <dbReference type="SAM" id="Phobius"/>
    </source>
</evidence>